<dbReference type="PANTHER" id="PTHR13318">
    <property type="entry name" value="PARTNER OF PAIRED, ISOFORM B-RELATED"/>
    <property type="match status" value="1"/>
</dbReference>
<dbReference type="InterPro" id="IPR045627">
    <property type="entry name" value="FBXL18_LRR"/>
</dbReference>
<evidence type="ECO:0000313" key="3">
    <source>
        <dbReference type="EMBL" id="GLC48093.1"/>
    </source>
</evidence>
<dbReference type="GO" id="GO:0031146">
    <property type="term" value="P:SCF-dependent proteasomal ubiquitin-dependent protein catabolic process"/>
    <property type="evidence" value="ECO:0007669"/>
    <property type="project" value="InterPro"/>
</dbReference>
<gene>
    <name evidence="3" type="primary">PLESTB000125</name>
    <name evidence="4" type="synonym">PLESTB001166</name>
    <name evidence="3" type="ORF">PLESTB_000058500</name>
    <name evidence="4" type="ORF">PLESTB_000714400</name>
</gene>
<dbReference type="Pfam" id="PF19729">
    <property type="entry name" value="LRR_FBXL18"/>
    <property type="match status" value="1"/>
</dbReference>
<feature type="domain" description="F-box/LRR-repeat protein 18 LRR" evidence="2">
    <location>
        <begin position="98"/>
        <end position="161"/>
    </location>
</feature>
<protein>
    <recommendedName>
        <fullName evidence="2">F-box/LRR-repeat protein 18 LRR domain-containing protein</fullName>
    </recommendedName>
</protein>
<dbReference type="EMBL" id="BRXU01000007">
    <property type="protein sequence ID" value="GLC53157.1"/>
    <property type="molecule type" value="Genomic_DNA"/>
</dbReference>
<dbReference type="PANTHER" id="PTHR13318:SF190">
    <property type="entry name" value="PARTNER OF PAIRED, ISOFORM B"/>
    <property type="match status" value="1"/>
</dbReference>
<reference evidence="3" key="1">
    <citation type="submission" date="2022-08" db="EMBL/GenBank/DDBJ databases">
        <authorList>
            <person name="Takahashi K."/>
            <person name="Suzuki S."/>
            <person name="Kawachi M."/>
            <person name="Higashiyama T."/>
            <person name="Nozaki H."/>
        </authorList>
    </citation>
    <scope>NUCLEOTIDE SEQUENCE</scope>
    <source>
        <strain evidence="3">NIES-4479</strain>
    </source>
</reference>
<comment type="subcellular location">
    <subcellularLocation>
        <location evidence="1">Cytoplasm</location>
        <location evidence="1">Cytoskeleton</location>
        <location evidence="1">Cilium axoneme</location>
    </subcellularLocation>
</comment>
<dbReference type="SMART" id="SM00367">
    <property type="entry name" value="LRR_CC"/>
    <property type="match status" value="5"/>
</dbReference>
<dbReference type="EMBL" id="BRXU01000001">
    <property type="protein sequence ID" value="GLC48093.1"/>
    <property type="molecule type" value="Genomic_DNA"/>
</dbReference>
<dbReference type="Gene3D" id="3.80.10.10">
    <property type="entry name" value="Ribonuclease Inhibitor"/>
    <property type="match status" value="2"/>
</dbReference>
<reference evidence="3 5" key="2">
    <citation type="journal article" date="2023" name="Commun. Biol.">
        <title>Reorganization of the ancestral sex-determining regions during the evolution of trioecy in Pleodorina starrii.</title>
        <authorList>
            <person name="Takahashi K."/>
            <person name="Suzuki S."/>
            <person name="Kawai-Toyooka H."/>
            <person name="Yamamoto K."/>
            <person name="Hamaji T."/>
            <person name="Ootsuki R."/>
            <person name="Yamaguchi H."/>
            <person name="Kawachi M."/>
            <person name="Higashiyama T."/>
            <person name="Nozaki H."/>
        </authorList>
    </citation>
    <scope>NUCLEOTIDE SEQUENCE [LARGE SCALE GENOMIC DNA]</scope>
    <source>
        <strain evidence="3 5">NIES-4479</strain>
    </source>
</reference>
<evidence type="ECO:0000259" key="2">
    <source>
        <dbReference type="Pfam" id="PF19729"/>
    </source>
</evidence>
<dbReference type="InterPro" id="IPR032675">
    <property type="entry name" value="LRR_dom_sf"/>
</dbReference>
<dbReference type="InterPro" id="IPR006553">
    <property type="entry name" value="Leu-rich_rpt_Cys-con_subtyp"/>
</dbReference>
<proteinExistence type="predicted"/>
<dbReference type="OrthoDB" id="550575at2759"/>
<evidence type="ECO:0000256" key="1">
    <source>
        <dbReference type="ARBA" id="ARBA00004430"/>
    </source>
</evidence>
<comment type="caution">
    <text evidence="3">The sequence shown here is derived from an EMBL/GenBank/DDBJ whole genome shotgun (WGS) entry which is preliminary data.</text>
</comment>
<dbReference type="GO" id="GO:0019005">
    <property type="term" value="C:SCF ubiquitin ligase complex"/>
    <property type="evidence" value="ECO:0007669"/>
    <property type="project" value="TreeGrafter"/>
</dbReference>
<evidence type="ECO:0000313" key="5">
    <source>
        <dbReference type="Proteomes" id="UP001165080"/>
    </source>
</evidence>
<dbReference type="AlphaFoldDB" id="A0A9W6B9P8"/>
<keyword evidence="5" id="KW-1185">Reference proteome</keyword>
<dbReference type="Proteomes" id="UP001165080">
    <property type="component" value="Unassembled WGS sequence"/>
</dbReference>
<dbReference type="GO" id="GO:0005930">
    <property type="term" value="C:axoneme"/>
    <property type="evidence" value="ECO:0007669"/>
    <property type="project" value="UniProtKB-SubCell"/>
</dbReference>
<dbReference type="SUPFAM" id="SSF52047">
    <property type="entry name" value="RNI-like"/>
    <property type="match status" value="1"/>
</dbReference>
<sequence>MPVLSSAELARDPGELAVLSNAEQVLQDPNLLCCVAKWLTPRGRLMFSTLSRACVAGVRAAEFWTTINGTIVEGADARGKASWSYSEAARYGNRLGSVLRQYGQYCVRLQLANCPWLQVTGLEDISRCCNLVHLDVSGCRHYCVDLLGHLVRHCPSLRSLAARGCARICEPGIIQDLFDLPDRLHLNLEHLDMQGLMFSQDSTESSSSPEWGGDLSRAVGRLAADRLVSLRLGWRGETSGDPLLESDLGGVLQLAGRCGTTLRLLDLAGCATRGAASSALMGCLASLSALRALCLSNCQGSFIGPALRVCPTTQLVALNLRGLLTLRDCDLVPLLSANPGLTSLNVGCCDCLTDLTLTALATSNTRLTALDVCYAARMTSQGVRGLWASLPRLAEFGFSGFAGLTDPDIADLITRLPGLRMIGVGGIPRLTDAALRSIASGCPSLETLYAANLPNVTPAGLEALERGPAAASGRLRRVNMSYCTLLQPADLARLRDKYPYTFDGDMLPGGVVRAENEFLAEEGERGARG</sequence>
<name>A0A9W6B9P8_9CHLO</name>
<accession>A0A9W6B9P8</accession>
<evidence type="ECO:0000313" key="4">
    <source>
        <dbReference type="EMBL" id="GLC53157.1"/>
    </source>
</evidence>
<organism evidence="3 5">
    <name type="scientific">Pleodorina starrii</name>
    <dbReference type="NCBI Taxonomy" id="330485"/>
    <lineage>
        <taxon>Eukaryota</taxon>
        <taxon>Viridiplantae</taxon>
        <taxon>Chlorophyta</taxon>
        <taxon>core chlorophytes</taxon>
        <taxon>Chlorophyceae</taxon>
        <taxon>CS clade</taxon>
        <taxon>Chlamydomonadales</taxon>
        <taxon>Volvocaceae</taxon>
        <taxon>Pleodorina</taxon>
    </lineage>
</organism>